<dbReference type="PANTHER" id="PTHR30258">
    <property type="entry name" value="TYPE II SECRETION SYSTEM PROTEIN GSPE-RELATED"/>
    <property type="match status" value="1"/>
</dbReference>
<dbReference type="GO" id="GO:0016887">
    <property type="term" value="F:ATP hydrolysis activity"/>
    <property type="evidence" value="ECO:0007669"/>
    <property type="project" value="TreeGrafter"/>
</dbReference>
<dbReference type="CDD" id="cd01129">
    <property type="entry name" value="PulE-GspE-like"/>
    <property type="match status" value="1"/>
</dbReference>
<dbReference type="PANTHER" id="PTHR30258:SF2">
    <property type="entry name" value="COMG OPERON PROTEIN 1"/>
    <property type="match status" value="1"/>
</dbReference>
<dbReference type="Gene3D" id="3.40.50.300">
    <property type="entry name" value="P-loop containing nucleotide triphosphate hydrolases"/>
    <property type="match status" value="1"/>
</dbReference>
<dbReference type="InterPro" id="IPR037257">
    <property type="entry name" value="T2SS_E_N_sf"/>
</dbReference>
<dbReference type="SMART" id="SM00065">
    <property type="entry name" value="GAF"/>
    <property type="match status" value="1"/>
</dbReference>
<dbReference type="EMBL" id="JACORU010000001">
    <property type="protein sequence ID" value="MBC5763647.1"/>
    <property type="molecule type" value="Genomic_DNA"/>
</dbReference>
<dbReference type="InterPro" id="IPR003018">
    <property type="entry name" value="GAF"/>
</dbReference>
<evidence type="ECO:0000256" key="1">
    <source>
        <dbReference type="ARBA" id="ARBA00006611"/>
    </source>
</evidence>
<dbReference type="InterPro" id="IPR001482">
    <property type="entry name" value="T2SS/T4SS_dom"/>
</dbReference>
<name>A0A923M3S5_9BURK</name>
<dbReference type="InterPro" id="IPR027417">
    <property type="entry name" value="P-loop_NTPase"/>
</dbReference>
<dbReference type="Pfam" id="PF01590">
    <property type="entry name" value="GAF"/>
    <property type="match status" value="1"/>
</dbReference>
<dbReference type="Pfam" id="PF00437">
    <property type="entry name" value="T2SSE"/>
    <property type="match status" value="1"/>
</dbReference>
<dbReference type="Gene3D" id="3.30.450.40">
    <property type="match status" value="1"/>
</dbReference>
<evidence type="ECO:0000256" key="2">
    <source>
        <dbReference type="ARBA" id="ARBA00022741"/>
    </source>
</evidence>
<comment type="similarity">
    <text evidence="1">Belongs to the GSP E family.</text>
</comment>
<accession>A0A923M3S5</accession>
<evidence type="ECO:0000259" key="4">
    <source>
        <dbReference type="SMART" id="SM00065"/>
    </source>
</evidence>
<keyword evidence="2" id="KW-0547">Nucleotide-binding</keyword>
<evidence type="ECO:0000256" key="3">
    <source>
        <dbReference type="ARBA" id="ARBA00022840"/>
    </source>
</evidence>
<reference evidence="5" key="1">
    <citation type="submission" date="2020-08" db="EMBL/GenBank/DDBJ databases">
        <title>Ramlibacter sp. GTP1 16S ribosomal RNA gene genome sequencing and assembly.</title>
        <authorList>
            <person name="Kang M."/>
        </authorList>
    </citation>
    <scope>NUCLEOTIDE SEQUENCE</scope>
    <source>
        <strain evidence="5">GTP1</strain>
    </source>
</reference>
<dbReference type="InterPro" id="IPR029016">
    <property type="entry name" value="GAF-like_dom_sf"/>
</dbReference>
<evidence type="ECO:0000313" key="5">
    <source>
        <dbReference type="EMBL" id="MBC5763647.1"/>
    </source>
</evidence>
<dbReference type="SUPFAM" id="SSF52540">
    <property type="entry name" value="P-loop containing nucleoside triphosphate hydrolases"/>
    <property type="match status" value="1"/>
</dbReference>
<dbReference type="SUPFAM" id="SSF160246">
    <property type="entry name" value="EspE N-terminal domain-like"/>
    <property type="match status" value="1"/>
</dbReference>
<keyword evidence="6" id="KW-1185">Reference proteome</keyword>
<dbReference type="GO" id="GO:0005524">
    <property type="term" value="F:ATP binding"/>
    <property type="evidence" value="ECO:0007669"/>
    <property type="project" value="UniProtKB-KW"/>
</dbReference>
<keyword evidence="3" id="KW-0067">ATP-binding</keyword>
<dbReference type="RefSeq" id="WP_187080085.1">
    <property type="nucleotide sequence ID" value="NZ_JACORU010000001.1"/>
</dbReference>
<sequence length="808" mass="89763">MSAVLKPNTHERDSQAFFDSQMLPPEKRGVTFEALFYKQLQQVTTKVHATDNVDQIMLDASADICKLFNADRLTLYAINEDRTAIVSKLKTGLNTAKDLKLPISAQSIAGYVAFSKQMVNIADVYDDEALKRIHPSLAFLKEVDKRSGYRTKQMLVMPILDGDVLHGVLQVINNKSDVPFGDLEIDGAQQLCQTLATAIRQRMQKAEEGARRKSSKYDGLLQNGVITAEELATAVQKAREEAKPVEYVLMADFGIRPAQIGPSLAKFFGVPYEPFNPGRIKVEALQGNLKREFVTEQGWMPLEEGPEGLIVMCTDPEAVRGSRVVPQIFPRIGKFAYRVTTQTEFDETLAQLWGVSEADGGQSMDELLADLNAPVDDEGSTEETDAASAASDNELVKFVNKIIVDAYNLRASDIHIEPMPGKLKTGIRLRIDGSLQNFVEVPAHFRQALVTRLKIMCDLDISEKRKPQDGKIKFKKFGPLDIELRVATIPSAGGVEDVVMRILAAGEPIPMEKLGLTPHNKENLEKTVSKPYGLFYVCGPTGSGKTTTLHSILKFLNTPDTKIWTAEDPVEITQKGLRQVQVNKKAGIDFALVMRAFLRADPDIIMVGESRDKETVSMGIEASLTGHLVFSTLHTNSAPESIIRLLDMGMDPFNFADALLGILAQRLAKRLCDCKEGYYPEQEEIKTFIAEYAEDLRHTAAWKADYAGEAKKLYETWLKHYGDNGRLKFYRAVGCDKCNKTGYKGRVGLHELLIGTDEVKKLIQERARVAEIFVAAVGSGMRTLKMDGMEKIMMGTTDIKQVRSVCIK</sequence>
<proteinExistence type="inferred from homology"/>
<organism evidence="5 6">
    <name type="scientific">Ramlibacter albus</name>
    <dbReference type="NCBI Taxonomy" id="2079448"/>
    <lineage>
        <taxon>Bacteria</taxon>
        <taxon>Pseudomonadati</taxon>
        <taxon>Pseudomonadota</taxon>
        <taxon>Betaproteobacteria</taxon>
        <taxon>Burkholderiales</taxon>
        <taxon>Comamonadaceae</taxon>
        <taxon>Ramlibacter</taxon>
    </lineage>
</organism>
<evidence type="ECO:0000313" key="6">
    <source>
        <dbReference type="Proteomes" id="UP000596827"/>
    </source>
</evidence>
<gene>
    <name evidence="5" type="primary">tadA</name>
    <name evidence="5" type="ORF">H8R02_04250</name>
</gene>
<dbReference type="AlphaFoldDB" id="A0A923M3S5"/>
<dbReference type="InterPro" id="IPR007831">
    <property type="entry name" value="T2SS_GspE_N"/>
</dbReference>
<dbReference type="Proteomes" id="UP000596827">
    <property type="component" value="Unassembled WGS sequence"/>
</dbReference>
<dbReference type="Gene3D" id="3.30.450.90">
    <property type="match status" value="1"/>
</dbReference>
<dbReference type="GO" id="GO:0005886">
    <property type="term" value="C:plasma membrane"/>
    <property type="evidence" value="ECO:0007669"/>
    <property type="project" value="TreeGrafter"/>
</dbReference>
<dbReference type="SUPFAM" id="SSF55781">
    <property type="entry name" value="GAF domain-like"/>
    <property type="match status" value="1"/>
</dbReference>
<comment type="caution">
    <text evidence="5">The sequence shown here is derived from an EMBL/GenBank/DDBJ whole genome shotgun (WGS) entry which is preliminary data.</text>
</comment>
<protein>
    <submittedName>
        <fullName evidence="5">Flp pilus assembly complex ATPase component TadA</fullName>
    </submittedName>
</protein>
<feature type="domain" description="GAF" evidence="4">
    <location>
        <begin position="52"/>
        <end position="209"/>
    </location>
</feature>
<dbReference type="Pfam" id="PF05157">
    <property type="entry name" value="MshEN"/>
    <property type="match status" value="1"/>
</dbReference>